<name>A0A917A1P5_9HYPH</name>
<dbReference type="Pfam" id="PF03547">
    <property type="entry name" value="Mem_trans"/>
    <property type="match status" value="1"/>
</dbReference>
<accession>A0A917A1P5</accession>
<dbReference type="Gene3D" id="1.20.1530.20">
    <property type="match status" value="1"/>
</dbReference>
<dbReference type="PANTHER" id="PTHR36838:SF3">
    <property type="entry name" value="TRANSPORTER AUXIN EFFLUX CARRIER EC FAMILY"/>
    <property type="match status" value="1"/>
</dbReference>
<evidence type="ECO:0000313" key="10">
    <source>
        <dbReference type="Proteomes" id="UP000644699"/>
    </source>
</evidence>
<feature type="transmembrane region" description="Helical" evidence="8">
    <location>
        <begin position="227"/>
        <end position="249"/>
    </location>
</feature>
<reference evidence="9" key="2">
    <citation type="submission" date="2020-09" db="EMBL/GenBank/DDBJ databases">
        <authorList>
            <person name="Sun Q."/>
            <person name="Zhou Y."/>
        </authorList>
    </citation>
    <scope>NUCLEOTIDE SEQUENCE</scope>
    <source>
        <strain evidence="9">CGMCC 1.15367</strain>
    </source>
</reference>
<evidence type="ECO:0000256" key="2">
    <source>
        <dbReference type="ARBA" id="ARBA00010145"/>
    </source>
</evidence>
<gene>
    <name evidence="9" type="ORF">GCM10011390_45870</name>
</gene>
<dbReference type="AlphaFoldDB" id="A0A917A1P5"/>
<proteinExistence type="inferred from homology"/>
<organism evidence="9 10">
    <name type="scientific">Aureimonas endophytica</name>
    <dbReference type="NCBI Taxonomy" id="2027858"/>
    <lineage>
        <taxon>Bacteria</taxon>
        <taxon>Pseudomonadati</taxon>
        <taxon>Pseudomonadota</taxon>
        <taxon>Alphaproteobacteria</taxon>
        <taxon>Hyphomicrobiales</taxon>
        <taxon>Aurantimonadaceae</taxon>
        <taxon>Aureimonas</taxon>
    </lineage>
</organism>
<reference evidence="9" key="1">
    <citation type="journal article" date="2014" name="Int. J. Syst. Evol. Microbiol.">
        <title>Complete genome sequence of Corynebacterium casei LMG S-19264T (=DSM 44701T), isolated from a smear-ripened cheese.</title>
        <authorList>
            <consortium name="US DOE Joint Genome Institute (JGI-PGF)"/>
            <person name="Walter F."/>
            <person name="Albersmeier A."/>
            <person name="Kalinowski J."/>
            <person name="Ruckert C."/>
        </authorList>
    </citation>
    <scope>NUCLEOTIDE SEQUENCE</scope>
    <source>
        <strain evidence="9">CGMCC 1.15367</strain>
    </source>
</reference>
<keyword evidence="4" id="KW-1003">Cell membrane</keyword>
<feature type="transmembrane region" description="Helical" evidence="8">
    <location>
        <begin position="95"/>
        <end position="116"/>
    </location>
</feature>
<comment type="subcellular location">
    <subcellularLocation>
        <location evidence="1">Cell membrane</location>
        <topology evidence="1">Multi-pass membrane protein</topology>
    </subcellularLocation>
</comment>
<evidence type="ECO:0000256" key="4">
    <source>
        <dbReference type="ARBA" id="ARBA00022475"/>
    </source>
</evidence>
<feature type="transmembrane region" description="Helical" evidence="8">
    <location>
        <begin position="161"/>
        <end position="178"/>
    </location>
</feature>
<dbReference type="GO" id="GO:0005886">
    <property type="term" value="C:plasma membrane"/>
    <property type="evidence" value="ECO:0007669"/>
    <property type="project" value="UniProtKB-SubCell"/>
</dbReference>
<evidence type="ECO:0000256" key="7">
    <source>
        <dbReference type="ARBA" id="ARBA00023136"/>
    </source>
</evidence>
<keyword evidence="5 8" id="KW-0812">Transmembrane</keyword>
<evidence type="ECO:0000313" key="9">
    <source>
        <dbReference type="EMBL" id="GGE21363.1"/>
    </source>
</evidence>
<dbReference type="GO" id="GO:0055085">
    <property type="term" value="P:transmembrane transport"/>
    <property type="evidence" value="ECO:0007669"/>
    <property type="project" value="InterPro"/>
</dbReference>
<dbReference type="InterPro" id="IPR004776">
    <property type="entry name" value="Mem_transp_PIN-like"/>
</dbReference>
<dbReference type="PANTHER" id="PTHR36838">
    <property type="entry name" value="AUXIN EFFLUX CARRIER FAMILY PROTEIN"/>
    <property type="match status" value="1"/>
</dbReference>
<comment type="caution">
    <text evidence="9">The sequence shown here is derived from an EMBL/GenBank/DDBJ whole genome shotgun (WGS) entry which is preliminary data.</text>
</comment>
<sequence length="309" mass="31935">MLHVLSITAPTFGLLLVGYAAARLRLFDEGVADGLSAYVYTLAIPCLLMRTILHSQMPDAQPWTYWIAYFSGVAVSWSLASLSAAKLFRRGRREAVIFGFAAGQANTAMVGVPLILGAVGPDAATPLALLLAIHLPVMTVVATLLLEGAGEAGLAHAQRRILRMLATHPILIGIYLGLGLRALGLDTSGPFDHLVDPIAASAAPCALIGMGLALARHGIGGEWAAAGLISVLKLVVHPAVVYVLARHIFAMPPAWSAVCVLFASCPAGVNAYLLAAREGVGAGVASAAVSLSTVLAALTVSLWLALVVV</sequence>
<feature type="transmembrane region" description="Helical" evidence="8">
    <location>
        <begin position="198"/>
        <end position="215"/>
    </location>
</feature>
<feature type="transmembrane region" description="Helical" evidence="8">
    <location>
        <begin position="6"/>
        <end position="22"/>
    </location>
</feature>
<dbReference type="RefSeq" id="WP_188912663.1">
    <property type="nucleotide sequence ID" value="NZ_BMIQ01000009.1"/>
</dbReference>
<evidence type="ECO:0000256" key="8">
    <source>
        <dbReference type="SAM" id="Phobius"/>
    </source>
</evidence>
<evidence type="ECO:0000256" key="5">
    <source>
        <dbReference type="ARBA" id="ARBA00022692"/>
    </source>
</evidence>
<evidence type="ECO:0000256" key="3">
    <source>
        <dbReference type="ARBA" id="ARBA00022448"/>
    </source>
</evidence>
<feature type="transmembrane region" description="Helical" evidence="8">
    <location>
        <begin position="255"/>
        <end position="275"/>
    </location>
</feature>
<keyword evidence="10" id="KW-1185">Reference proteome</keyword>
<evidence type="ECO:0000256" key="1">
    <source>
        <dbReference type="ARBA" id="ARBA00004651"/>
    </source>
</evidence>
<keyword evidence="7 8" id="KW-0472">Membrane</keyword>
<dbReference type="Proteomes" id="UP000644699">
    <property type="component" value="Unassembled WGS sequence"/>
</dbReference>
<evidence type="ECO:0000256" key="6">
    <source>
        <dbReference type="ARBA" id="ARBA00022989"/>
    </source>
</evidence>
<keyword evidence="3" id="KW-0813">Transport</keyword>
<keyword evidence="6 8" id="KW-1133">Transmembrane helix</keyword>
<feature type="transmembrane region" description="Helical" evidence="8">
    <location>
        <begin position="65"/>
        <end position="88"/>
    </location>
</feature>
<feature type="transmembrane region" description="Helical" evidence="8">
    <location>
        <begin position="128"/>
        <end position="149"/>
    </location>
</feature>
<feature type="transmembrane region" description="Helical" evidence="8">
    <location>
        <begin position="34"/>
        <end position="53"/>
    </location>
</feature>
<dbReference type="InterPro" id="IPR038770">
    <property type="entry name" value="Na+/solute_symporter_sf"/>
</dbReference>
<comment type="similarity">
    <text evidence="2">Belongs to the auxin efflux carrier (TC 2.A.69) family.</text>
</comment>
<protein>
    <submittedName>
        <fullName evidence="9">Transporter</fullName>
    </submittedName>
</protein>
<feature type="transmembrane region" description="Helical" evidence="8">
    <location>
        <begin position="282"/>
        <end position="306"/>
    </location>
</feature>
<dbReference type="EMBL" id="BMIQ01000009">
    <property type="protein sequence ID" value="GGE21363.1"/>
    <property type="molecule type" value="Genomic_DNA"/>
</dbReference>